<keyword evidence="3 15" id="KW-0813">Transport</keyword>
<evidence type="ECO:0000256" key="7">
    <source>
        <dbReference type="ARBA" id="ARBA00022989"/>
    </source>
</evidence>
<keyword evidence="7 16" id="KW-1133">Transmembrane helix</keyword>
<keyword evidence="6" id="KW-0999">Mitochondrion inner membrane</keyword>
<keyword evidence="4 14" id="KW-0812">Transmembrane</keyword>
<sequence>MSSAPNHGAVNVADTGLSTKPVSAVSIAGHAKQVFSHVRIENLVAGLSGGVVSTLVLHPLDLVKIRFAVSDGLDFRPKYSGILHCMKSVWLQEGLKGLYQGVTPNVWGAGASWGLYFLLYVFFSYSYNAIKGYAKEGRQTDLSATEHLVSAAGAGMLTLTLTNPIWVTKTRLVLQYNADPTSKQYKGMIDALVKIYRYEGVSGLYKGYVPGLFGTSHGALQFMAYEELKRDYNKYKKVPSDAKLNALEYITMAALSKIFAVATTYPYQVVRARLQDQHNKYNGVMDVIRRTWREKSIRLKLNSRRSGRANVLM</sequence>
<dbReference type="InterPro" id="IPR018108">
    <property type="entry name" value="MCP_transmembrane"/>
</dbReference>
<dbReference type="Gene3D" id="1.50.40.10">
    <property type="entry name" value="Mitochondrial carrier domain"/>
    <property type="match status" value="1"/>
</dbReference>
<evidence type="ECO:0000256" key="12">
    <source>
        <dbReference type="ARBA" id="ARBA00070508"/>
    </source>
</evidence>
<feature type="repeat" description="Solcar" evidence="14">
    <location>
        <begin position="142"/>
        <end position="231"/>
    </location>
</feature>
<dbReference type="InterPro" id="IPR023395">
    <property type="entry name" value="MCP_dom_sf"/>
</dbReference>
<proteinExistence type="inferred from homology"/>
<feature type="transmembrane region" description="Helical" evidence="16">
    <location>
        <begin position="148"/>
        <end position="167"/>
    </location>
</feature>
<feature type="repeat" description="Solcar" evidence="14">
    <location>
        <begin position="37"/>
        <end position="126"/>
    </location>
</feature>
<evidence type="ECO:0000256" key="10">
    <source>
        <dbReference type="ARBA" id="ARBA00050907"/>
    </source>
</evidence>
<evidence type="ECO:0000256" key="6">
    <source>
        <dbReference type="ARBA" id="ARBA00022792"/>
    </source>
</evidence>
<evidence type="ECO:0000256" key="8">
    <source>
        <dbReference type="ARBA" id="ARBA00023128"/>
    </source>
</evidence>
<keyword evidence="9 14" id="KW-0472">Membrane</keyword>
<evidence type="ECO:0000256" key="16">
    <source>
        <dbReference type="SAM" id="Phobius"/>
    </source>
</evidence>
<dbReference type="GO" id="GO:0006862">
    <property type="term" value="P:nucleotide transport"/>
    <property type="evidence" value="ECO:0007669"/>
    <property type="project" value="InterPro"/>
</dbReference>
<dbReference type="GO" id="GO:0005743">
    <property type="term" value="C:mitochondrial inner membrane"/>
    <property type="evidence" value="ECO:0007669"/>
    <property type="project" value="UniProtKB-SubCell"/>
</dbReference>
<dbReference type="Proteomes" id="UP000298787">
    <property type="component" value="Chromosome 14"/>
</dbReference>
<keyword evidence="5" id="KW-0677">Repeat</keyword>
<evidence type="ECO:0000256" key="5">
    <source>
        <dbReference type="ARBA" id="ARBA00022737"/>
    </source>
</evidence>
<keyword evidence="8" id="KW-0496">Mitochondrion</keyword>
<gene>
    <name evidence="17" type="ORF">D9C73_015771</name>
</gene>
<evidence type="ECO:0000313" key="17">
    <source>
        <dbReference type="EMBL" id="TKS81665.1"/>
    </source>
</evidence>
<dbReference type="PANTHER" id="PTHR45683">
    <property type="entry name" value="MITOCHONDRIAL NICOTINAMIDE ADENINE DINUCLEOTIDE TRANSPORTER 1-RELATED-RELATED"/>
    <property type="match status" value="1"/>
</dbReference>
<name>A0A4U5V5D4_COLLU</name>
<dbReference type="Pfam" id="PF00153">
    <property type="entry name" value="Mito_carr"/>
    <property type="match status" value="3"/>
</dbReference>
<dbReference type="InterPro" id="IPR044712">
    <property type="entry name" value="SLC25A32-like"/>
</dbReference>
<dbReference type="SUPFAM" id="SSF103506">
    <property type="entry name" value="Mitochondrial carrier"/>
    <property type="match status" value="1"/>
</dbReference>
<dbReference type="AlphaFoldDB" id="A0A4U5V5D4"/>
<comment type="catalytic activity">
    <reaction evidence="10">
        <text>FAD(in) = FAD(out)</text>
        <dbReference type="Rhea" id="RHEA:76535"/>
        <dbReference type="ChEBI" id="CHEBI:57692"/>
    </reaction>
</comment>
<evidence type="ECO:0000256" key="13">
    <source>
        <dbReference type="ARBA" id="ARBA00079992"/>
    </source>
</evidence>
<dbReference type="FunFam" id="1.50.40.10:FF:000025">
    <property type="entry name" value="mitochondrial folate transporter/carrier"/>
    <property type="match status" value="1"/>
</dbReference>
<evidence type="ECO:0000256" key="11">
    <source>
        <dbReference type="ARBA" id="ARBA00058619"/>
    </source>
</evidence>
<evidence type="ECO:0000313" key="18">
    <source>
        <dbReference type="Proteomes" id="UP000298787"/>
    </source>
</evidence>
<dbReference type="STRING" id="240159.A0A4U5V5D4"/>
<dbReference type="PROSITE" id="PS50920">
    <property type="entry name" value="SOLCAR"/>
    <property type="match status" value="2"/>
</dbReference>
<feature type="transmembrane region" description="Helical" evidence="16">
    <location>
        <begin position="106"/>
        <end position="127"/>
    </location>
</feature>
<dbReference type="GO" id="GO:0015711">
    <property type="term" value="P:organic anion transport"/>
    <property type="evidence" value="ECO:0007669"/>
    <property type="project" value="UniProtKB-ARBA"/>
</dbReference>
<evidence type="ECO:0000256" key="1">
    <source>
        <dbReference type="ARBA" id="ARBA00004448"/>
    </source>
</evidence>
<comment type="subcellular location">
    <subcellularLocation>
        <location evidence="1">Mitochondrion inner membrane</location>
        <topology evidence="1">Multi-pass membrane protein</topology>
    </subcellularLocation>
</comment>
<evidence type="ECO:0000256" key="9">
    <source>
        <dbReference type="ARBA" id="ARBA00023136"/>
    </source>
</evidence>
<evidence type="ECO:0000256" key="14">
    <source>
        <dbReference type="PROSITE-ProRule" id="PRU00282"/>
    </source>
</evidence>
<dbReference type="EMBL" id="CM014091">
    <property type="protein sequence ID" value="TKS81665.1"/>
    <property type="molecule type" value="Genomic_DNA"/>
</dbReference>
<comment type="function">
    <text evidence="11">Facilitates flavin adenine dinucleotide (FAD) translocation across the mitochondrial inner membrane into the mitochondrial matrix where it acts as a redox cofactor to assist flavoenzyme activities in fundamental metabolic processes including fatty acid beta-oxidation, amino acid and choline metabolism as well as mitochondrial electron transportation. In particular, provides FAD to DLD dehydrogenase of the glycine cleavage system, part of mitochondrial one-carbon metabolic pathway involved in neural tube closure in early embryogenesis.</text>
</comment>
<evidence type="ECO:0000256" key="15">
    <source>
        <dbReference type="RuleBase" id="RU000488"/>
    </source>
</evidence>
<reference evidence="17 18" key="1">
    <citation type="submission" date="2019-01" db="EMBL/GenBank/DDBJ databases">
        <title>Genome Assembly of Collichthys lucidus.</title>
        <authorList>
            <person name="Cai M."/>
            <person name="Xiao S."/>
        </authorList>
    </citation>
    <scope>NUCLEOTIDE SEQUENCE [LARGE SCALE GENOMIC DNA]</scope>
    <source>
        <strain evidence="17">JT15FE1705JMU</strain>
        <tissue evidence="17">Muscle</tissue>
    </source>
</reference>
<comment type="similarity">
    <text evidence="2 15">Belongs to the mitochondrial carrier (TC 2.A.29) family.</text>
</comment>
<protein>
    <recommendedName>
        <fullName evidence="12">Solute carrier family 25 member 32</fullName>
    </recommendedName>
    <alternativeName>
        <fullName evidence="13">Mitochondrial FAD transporter</fullName>
    </alternativeName>
</protein>
<keyword evidence="18" id="KW-1185">Reference proteome</keyword>
<organism evidence="17 18">
    <name type="scientific">Collichthys lucidus</name>
    <name type="common">Big head croaker</name>
    <name type="synonym">Sciaena lucida</name>
    <dbReference type="NCBI Taxonomy" id="240159"/>
    <lineage>
        <taxon>Eukaryota</taxon>
        <taxon>Metazoa</taxon>
        <taxon>Chordata</taxon>
        <taxon>Craniata</taxon>
        <taxon>Vertebrata</taxon>
        <taxon>Euteleostomi</taxon>
        <taxon>Actinopterygii</taxon>
        <taxon>Neopterygii</taxon>
        <taxon>Teleostei</taxon>
        <taxon>Neoteleostei</taxon>
        <taxon>Acanthomorphata</taxon>
        <taxon>Eupercaria</taxon>
        <taxon>Sciaenidae</taxon>
        <taxon>Collichthys</taxon>
    </lineage>
</organism>
<evidence type="ECO:0000256" key="4">
    <source>
        <dbReference type="ARBA" id="ARBA00022692"/>
    </source>
</evidence>
<evidence type="ECO:0000256" key="2">
    <source>
        <dbReference type="ARBA" id="ARBA00006375"/>
    </source>
</evidence>
<accession>A0A4U5V5D4</accession>
<dbReference type="GO" id="GO:0055085">
    <property type="term" value="P:transmembrane transport"/>
    <property type="evidence" value="ECO:0007669"/>
    <property type="project" value="InterPro"/>
</dbReference>
<evidence type="ECO:0000256" key="3">
    <source>
        <dbReference type="ARBA" id="ARBA00022448"/>
    </source>
</evidence>